<evidence type="ECO:0000259" key="5">
    <source>
        <dbReference type="PROSITE" id="PS50931"/>
    </source>
</evidence>
<dbReference type="InterPro" id="IPR058163">
    <property type="entry name" value="LysR-type_TF_proteobact-type"/>
</dbReference>
<name>A0ABQ0ACL9_9GAMM</name>
<evidence type="ECO:0000313" key="6">
    <source>
        <dbReference type="EMBL" id="GAA6169396.1"/>
    </source>
</evidence>
<organism evidence="6 7">
    <name type="scientific">Sessilibacter corallicola</name>
    <dbReference type="NCBI Taxonomy" id="2904075"/>
    <lineage>
        <taxon>Bacteria</taxon>
        <taxon>Pseudomonadati</taxon>
        <taxon>Pseudomonadota</taxon>
        <taxon>Gammaproteobacteria</taxon>
        <taxon>Cellvibrionales</taxon>
        <taxon>Cellvibrionaceae</taxon>
        <taxon>Sessilibacter</taxon>
    </lineage>
</organism>
<dbReference type="PANTHER" id="PTHR30537:SF3">
    <property type="entry name" value="TRANSCRIPTIONAL REGULATORY PROTEIN"/>
    <property type="match status" value="1"/>
</dbReference>
<dbReference type="RefSeq" id="WP_353303929.1">
    <property type="nucleotide sequence ID" value="NZ_BAABWN010000011.1"/>
</dbReference>
<evidence type="ECO:0000256" key="1">
    <source>
        <dbReference type="ARBA" id="ARBA00009437"/>
    </source>
</evidence>
<dbReference type="Pfam" id="PF00126">
    <property type="entry name" value="HTH_1"/>
    <property type="match status" value="1"/>
</dbReference>
<dbReference type="Proteomes" id="UP001465153">
    <property type="component" value="Unassembled WGS sequence"/>
</dbReference>
<dbReference type="Gene3D" id="1.10.10.10">
    <property type="entry name" value="Winged helix-like DNA-binding domain superfamily/Winged helix DNA-binding domain"/>
    <property type="match status" value="1"/>
</dbReference>
<comment type="similarity">
    <text evidence="1">Belongs to the LysR transcriptional regulatory family.</text>
</comment>
<dbReference type="InterPro" id="IPR036388">
    <property type="entry name" value="WH-like_DNA-bd_sf"/>
</dbReference>
<keyword evidence="4" id="KW-0804">Transcription</keyword>
<evidence type="ECO:0000313" key="7">
    <source>
        <dbReference type="Proteomes" id="UP001465153"/>
    </source>
</evidence>
<dbReference type="InterPro" id="IPR005119">
    <property type="entry name" value="LysR_subst-bd"/>
</dbReference>
<protein>
    <submittedName>
        <fullName evidence="6">LysR family transcriptional regulator</fullName>
    </submittedName>
</protein>
<gene>
    <name evidence="6" type="ORF">NBRC116591_32070</name>
</gene>
<proteinExistence type="inferred from homology"/>
<dbReference type="SUPFAM" id="SSF46785">
    <property type="entry name" value="Winged helix' DNA-binding domain"/>
    <property type="match status" value="1"/>
</dbReference>
<reference evidence="6 7" key="1">
    <citation type="submission" date="2024-04" db="EMBL/GenBank/DDBJ databases">
        <title>Draft genome sequence of Sessilibacter corallicola NBRC 116591.</title>
        <authorList>
            <person name="Miyakawa T."/>
            <person name="Kusuya Y."/>
            <person name="Miura T."/>
        </authorList>
    </citation>
    <scope>NUCLEOTIDE SEQUENCE [LARGE SCALE GENOMIC DNA]</scope>
    <source>
        <strain evidence="6 7">KU-00831-HH</strain>
    </source>
</reference>
<feature type="domain" description="HTH lysR-type" evidence="5">
    <location>
        <begin position="1"/>
        <end position="58"/>
    </location>
</feature>
<evidence type="ECO:0000256" key="3">
    <source>
        <dbReference type="ARBA" id="ARBA00023125"/>
    </source>
</evidence>
<dbReference type="InterPro" id="IPR036390">
    <property type="entry name" value="WH_DNA-bd_sf"/>
</dbReference>
<dbReference type="EMBL" id="BAABWN010000011">
    <property type="protein sequence ID" value="GAA6169396.1"/>
    <property type="molecule type" value="Genomic_DNA"/>
</dbReference>
<keyword evidence="3" id="KW-0238">DNA-binding</keyword>
<comment type="caution">
    <text evidence="6">The sequence shown here is derived from an EMBL/GenBank/DDBJ whole genome shotgun (WGS) entry which is preliminary data.</text>
</comment>
<dbReference type="InterPro" id="IPR000847">
    <property type="entry name" value="LysR_HTH_N"/>
</dbReference>
<evidence type="ECO:0000256" key="4">
    <source>
        <dbReference type="ARBA" id="ARBA00023163"/>
    </source>
</evidence>
<evidence type="ECO:0000256" key="2">
    <source>
        <dbReference type="ARBA" id="ARBA00023015"/>
    </source>
</evidence>
<dbReference type="SUPFAM" id="SSF53850">
    <property type="entry name" value="Periplasmic binding protein-like II"/>
    <property type="match status" value="1"/>
</dbReference>
<keyword evidence="7" id="KW-1185">Reference proteome</keyword>
<keyword evidence="2" id="KW-0805">Transcription regulation</keyword>
<accession>A0ABQ0ACL9</accession>
<dbReference type="PANTHER" id="PTHR30537">
    <property type="entry name" value="HTH-TYPE TRANSCRIPTIONAL REGULATOR"/>
    <property type="match status" value="1"/>
</dbReference>
<dbReference type="PROSITE" id="PS50931">
    <property type="entry name" value="HTH_LYSR"/>
    <property type="match status" value="1"/>
</dbReference>
<dbReference type="Pfam" id="PF03466">
    <property type="entry name" value="LysR_substrate"/>
    <property type="match status" value="1"/>
</dbReference>
<sequence>MNWDDVKYFLAVARAGQMLGAANRLGTSQAKLGRRITSLEEALNYKLFERSTTGCKLTPEGYALLGRAEKIETEFMQIQTSQLTGDDALAGTVRIGTPDGFGISFLSSRIHRLSERYPKLKIQLVPVPQRFSLSQREADIAIMVGRPVKGRLRIRKLTDYSLGLYASKEYLALHGLPTKLQDLKNHTLIGYVEDLLFSQQLNYNEEYLNDWNSKIEVSSAIAQQEMVRSNAGIGVLHDFAVYNDDNLIALFPEKKLQRSYWTVRHESMKSMKKISVVADFLDEIVQAEKQIFEPSE</sequence>
<dbReference type="Gene3D" id="3.40.190.290">
    <property type="match status" value="1"/>
</dbReference>